<comment type="caution">
    <text evidence="2">The sequence shown here is derived from an EMBL/GenBank/DDBJ whole genome shotgun (WGS) entry which is preliminary data.</text>
</comment>
<dbReference type="AlphaFoldDB" id="A0A098M323"/>
<feature type="compositionally biased region" description="Low complexity" evidence="1">
    <location>
        <begin position="12"/>
        <end position="32"/>
    </location>
</feature>
<reference evidence="2 3" key="2">
    <citation type="submission" date="2014-10" db="EMBL/GenBank/DDBJ databases">
        <title>Comparative genomics of the Paenibacillus odorifer group.</title>
        <authorList>
            <person name="Tsai Y.-C."/>
            <person name="Martin N."/>
            <person name="Korlach J."/>
            <person name="Wiedmann M."/>
        </authorList>
    </citation>
    <scope>NUCLEOTIDE SEQUENCE [LARGE SCALE GENOMIC DNA]</scope>
    <source>
        <strain evidence="2 3">DSM 18334</strain>
    </source>
</reference>
<reference evidence="2 3" key="1">
    <citation type="submission" date="2014-08" db="EMBL/GenBank/DDBJ databases">
        <authorList>
            <person name="den Bakker H.C."/>
        </authorList>
    </citation>
    <scope>NUCLEOTIDE SEQUENCE [LARGE SCALE GENOMIC DNA]</scope>
    <source>
        <strain evidence="2 3">DSM 18334</strain>
    </source>
</reference>
<sequence>MASSRNHQEAHGIGQIEEQLQQQADAAKAIQGSNETDREIAEAVKSDKHTSLDEIAGNKE</sequence>
<accession>A0A098M323</accession>
<evidence type="ECO:0000256" key="1">
    <source>
        <dbReference type="SAM" id="MobiDB-lite"/>
    </source>
</evidence>
<proteinExistence type="predicted"/>
<dbReference type="Proteomes" id="UP000029734">
    <property type="component" value="Unassembled WGS sequence"/>
</dbReference>
<evidence type="ECO:0000313" key="3">
    <source>
        <dbReference type="Proteomes" id="UP000029734"/>
    </source>
</evidence>
<gene>
    <name evidence="2" type="ORF">PWYN_19595</name>
</gene>
<keyword evidence="3" id="KW-1185">Reference proteome</keyword>
<organism evidence="2 3">
    <name type="scientific">Paenibacillus wynnii</name>
    <dbReference type="NCBI Taxonomy" id="268407"/>
    <lineage>
        <taxon>Bacteria</taxon>
        <taxon>Bacillati</taxon>
        <taxon>Bacillota</taxon>
        <taxon>Bacilli</taxon>
        <taxon>Bacillales</taxon>
        <taxon>Paenibacillaceae</taxon>
        <taxon>Paenibacillus</taxon>
    </lineage>
</organism>
<name>A0A098M323_9BACL</name>
<dbReference type="STRING" id="268407.PWYN_19595"/>
<protein>
    <submittedName>
        <fullName evidence="2">Uncharacterized protein</fullName>
    </submittedName>
</protein>
<evidence type="ECO:0000313" key="2">
    <source>
        <dbReference type="EMBL" id="KGE16885.1"/>
    </source>
</evidence>
<feature type="region of interest" description="Disordered" evidence="1">
    <location>
        <begin position="1"/>
        <end position="60"/>
    </location>
</feature>
<feature type="compositionally biased region" description="Basic and acidic residues" evidence="1">
    <location>
        <begin position="1"/>
        <end position="10"/>
    </location>
</feature>
<dbReference type="RefSeq" id="WP_036655197.1">
    <property type="nucleotide sequence ID" value="NZ_JQCR01000003.1"/>
</dbReference>
<feature type="compositionally biased region" description="Basic and acidic residues" evidence="1">
    <location>
        <begin position="35"/>
        <end position="60"/>
    </location>
</feature>
<dbReference type="EMBL" id="JQCR01000003">
    <property type="protein sequence ID" value="KGE16885.1"/>
    <property type="molecule type" value="Genomic_DNA"/>
</dbReference>